<dbReference type="InParanoid" id="A9JX74"/>
<dbReference type="HOGENOM" id="CLU_1982366_0_0_1"/>
<proteinExistence type="predicted"/>
<dbReference type="RefSeq" id="XP_001797482.1">
    <property type="nucleotide sequence ID" value="XM_001797430.1"/>
</dbReference>
<evidence type="ECO:0000256" key="1">
    <source>
        <dbReference type="SAM" id="MobiDB-lite"/>
    </source>
</evidence>
<dbReference type="Proteomes" id="UP000001055">
    <property type="component" value="Unassembled WGS sequence"/>
</dbReference>
<feature type="compositionally biased region" description="Polar residues" evidence="1">
    <location>
        <begin position="1"/>
        <end position="13"/>
    </location>
</feature>
<sequence length="126" mass="13796">MSPHNQPSAQTAKPKSIHPDLRIPRANLHLTSVSRKSLLQPEQPHSTLAPRIAYICIPTWWISTFLLQGRLQPTAIISRGQNTGSHGHAVMLSVIGEGAARAAARRVARTKVSFMVIDVVVCEIMC</sequence>
<organism evidence="2 3">
    <name type="scientific">Phaeosphaeria nodorum (strain SN15 / ATCC MYA-4574 / FGSC 10173)</name>
    <name type="common">Glume blotch fungus</name>
    <name type="synonym">Parastagonospora nodorum</name>
    <dbReference type="NCBI Taxonomy" id="321614"/>
    <lineage>
        <taxon>Eukaryota</taxon>
        <taxon>Fungi</taxon>
        <taxon>Dikarya</taxon>
        <taxon>Ascomycota</taxon>
        <taxon>Pezizomycotina</taxon>
        <taxon>Dothideomycetes</taxon>
        <taxon>Pleosporomycetidae</taxon>
        <taxon>Pleosporales</taxon>
        <taxon>Pleosporineae</taxon>
        <taxon>Phaeosphaeriaceae</taxon>
        <taxon>Parastagonospora</taxon>
    </lineage>
</organism>
<dbReference type="GeneID" id="5974372"/>
<name>A9JX74_PHANO</name>
<evidence type="ECO:0000313" key="3">
    <source>
        <dbReference type="Proteomes" id="UP000001055"/>
    </source>
</evidence>
<dbReference type="AlphaFoldDB" id="A9JX74"/>
<protein>
    <submittedName>
        <fullName evidence="2">Uncharacterized protein</fullName>
    </submittedName>
</protein>
<reference evidence="3" key="1">
    <citation type="journal article" date="2007" name="Plant Cell">
        <title>Dothideomycete-plant interactions illuminated by genome sequencing and EST analysis of the wheat pathogen Stagonospora nodorum.</title>
        <authorList>
            <person name="Hane J.K."/>
            <person name="Lowe R.G."/>
            <person name="Solomon P.S."/>
            <person name="Tan K.C."/>
            <person name="Schoch C.L."/>
            <person name="Spatafora J.W."/>
            <person name="Crous P.W."/>
            <person name="Kodira C."/>
            <person name="Birren B.W."/>
            <person name="Galagan J.E."/>
            <person name="Torriani S.F."/>
            <person name="McDonald B.A."/>
            <person name="Oliver R.P."/>
        </authorList>
    </citation>
    <scope>NUCLEOTIDE SEQUENCE [LARGE SCALE GENOMIC DNA]</scope>
    <source>
        <strain evidence="3">SN15 / ATCC MYA-4574 / FGSC 10173</strain>
    </source>
</reference>
<evidence type="ECO:0000313" key="2">
    <source>
        <dbReference type="EMBL" id="EDP89766.1"/>
    </source>
</evidence>
<dbReference type="KEGG" id="pno:SNOG_20077"/>
<accession>A9JX74</accession>
<dbReference type="EMBL" id="CH445334">
    <property type="protein sequence ID" value="EDP89766.1"/>
    <property type="molecule type" value="Genomic_DNA"/>
</dbReference>
<feature type="region of interest" description="Disordered" evidence="1">
    <location>
        <begin position="1"/>
        <end position="21"/>
    </location>
</feature>
<gene>
    <name evidence="2" type="ORF">SNOG_20077</name>
</gene>